<keyword evidence="9" id="KW-0969">Cilium</keyword>
<dbReference type="AlphaFoldDB" id="A0A0A5HT28"/>
<organism evidence="9 10">
    <name type="scientific">Pontibacillus marinus BH030004 = DSM 16465</name>
    <dbReference type="NCBI Taxonomy" id="1385511"/>
    <lineage>
        <taxon>Bacteria</taxon>
        <taxon>Bacillati</taxon>
        <taxon>Bacillota</taxon>
        <taxon>Bacilli</taxon>
        <taxon>Bacillales</taxon>
        <taxon>Bacillaceae</taxon>
        <taxon>Pontibacillus</taxon>
    </lineage>
</organism>
<evidence type="ECO:0000313" key="10">
    <source>
        <dbReference type="Proteomes" id="UP000030403"/>
    </source>
</evidence>
<reference evidence="9 10" key="1">
    <citation type="submission" date="2013-08" db="EMBL/GenBank/DDBJ databases">
        <authorList>
            <person name="Huang J."/>
            <person name="Wang G."/>
        </authorList>
    </citation>
    <scope>NUCLEOTIDE SEQUENCE [LARGE SCALE GENOMIC DNA]</scope>
    <source>
        <strain evidence="9 10">BH030004</strain>
    </source>
</reference>
<keyword evidence="6" id="KW-0804">Transcription</keyword>
<dbReference type="OrthoDB" id="2991036at2"/>
<evidence type="ECO:0000256" key="4">
    <source>
        <dbReference type="ARBA" id="ARBA00022795"/>
    </source>
</evidence>
<name>A0A0A5HT28_9BACI</name>
<feature type="compositionally biased region" description="Polar residues" evidence="7">
    <location>
        <begin position="1"/>
        <end position="12"/>
    </location>
</feature>
<dbReference type="GO" id="GO:0045892">
    <property type="term" value="P:negative regulation of DNA-templated transcription"/>
    <property type="evidence" value="ECO:0007669"/>
    <property type="project" value="InterPro"/>
</dbReference>
<dbReference type="InterPro" id="IPR031316">
    <property type="entry name" value="FlgM_C"/>
</dbReference>
<comment type="caution">
    <text evidence="9">The sequence shown here is derived from an EMBL/GenBank/DDBJ whole genome shotgun (WGS) entry which is preliminary data.</text>
</comment>
<evidence type="ECO:0000256" key="3">
    <source>
        <dbReference type="ARBA" id="ARBA00022491"/>
    </source>
</evidence>
<evidence type="ECO:0000256" key="5">
    <source>
        <dbReference type="ARBA" id="ARBA00023015"/>
    </source>
</evidence>
<evidence type="ECO:0000256" key="7">
    <source>
        <dbReference type="SAM" id="MobiDB-lite"/>
    </source>
</evidence>
<evidence type="ECO:0000256" key="2">
    <source>
        <dbReference type="ARBA" id="ARBA00017823"/>
    </source>
</evidence>
<dbReference type="InterPro" id="IPR035890">
    <property type="entry name" value="Anti-sigma-28_factor_FlgM_sf"/>
</dbReference>
<accession>A0A0A5HT28</accession>
<dbReference type="STRING" id="1385511.GCA_000425225_01871"/>
<feature type="compositionally biased region" description="Low complexity" evidence="7">
    <location>
        <begin position="15"/>
        <end position="28"/>
    </location>
</feature>
<gene>
    <name evidence="9" type="ORF">N783_11520</name>
</gene>
<keyword evidence="3" id="KW-0678">Repressor</keyword>
<dbReference type="Proteomes" id="UP000030403">
    <property type="component" value="Unassembled WGS sequence"/>
</dbReference>
<dbReference type="NCBIfam" id="TIGR03824">
    <property type="entry name" value="FlgM_jcvi"/>
    <property type="match status" value="1"/>
</dbReference>
<sequence length="87" mass="10206">MKIHGPNQTNFNPYKKQIQKQQENQNTNSLKDKVEISSKAKQMQEMNKAQAARKEHIEQIKNKVDAGEYQVDANKTAEKMIDFWTNR</sequence>
<evidence type="ECO:0000313" key="9">
    <source>
        <dbReference type="EMBL" id="KGX86792.1"/>
    </source>
</evidence>
<evidence type="ECO:0000256" key="1">
    <source>
        <dbReference type="ARBA" id="ARBA00005322"/>
    </source>
</evidence>
<dbReference type="Pfam" id="PF04316">
    <property type="entry name" value="FlgM"/>
    <property type="match status" value="1"/>
</dbReference>
<proteinExistence type="inferred from homology"/>
<comment type="similarity">
    <text evidence="1">Belongs to the FlgM family.</text>
</comment>
<keyword evidence="9" id="KW-0282">Flagellum</keyword>
<feature type="region of interest" description="Disordered" evidence="7">
    <location>
        <begin position="1"/>
        <end position="31"/>
    </location>
</feature>
<dbReference type="eggNOG" id="COG2747">
    <property type="taxonomic scope" value="Bacteria"/>
</dbReference>
<dbReference type="RefSeq" id="WP_027445895.1">
    <property type="nucleotide sequence ID" value="NZ_AULJ01000018.1"/>
</dbReference>
<evidence type="ECO:0000259" key="8">
    <source>
        <dbReference type="Pfam" id="PF04316"/>
    </source>
</evidence>
<dbReference type="EMBL" id="AVPF01000028">
    <property type="protein sequence ID" value="KGX86792.1"/>
    <property type="molecule type" value="Genomic_DNA"/>
</dbReference>
<keyword evidence="4" id="KW-1005">Bacterial flagellum biogenesis</keyword>
<evidence type="ECO:0000256" key="6">
    <source>
        <dbReference type="ARBA" id="ARBA00023163"/>
    </source>
</evidence>
<keyword evidence="5" id="KW-0805">Transcription regulation</keyword>
<feature type="domain" description="Anti-sigma-28 factor FlgM C-terminal" evidence="8">
    <location>
        <begin position="32"/>
        <end position="82"/>
    </location>
</feature>
<dbReference type="InterPro" id="IPR007412">
    <property type="entry name" value="FlgM"/>
</dbReference>
<protein>
    <recommendedName>
        <fullName evidence="2">Negative regulator of flagellin synthesis</fullName>
    </recommendedName>
</protein>
<dbReference type="SUPFAM" id="SSF101498">
    <property type="entry name" value="Anti-sigma factor FlgM"/>
    <property type="match status" value="1"/>
</dbReference>
<keyword evidence="9" id="KW-0966">Cell projection</keyword>
<keyword evidence="10" id="KW-1185">Reference proteome</keyword>
<dbReference type="GO" id="GO:0044781">
    <property type="term" value="P:bacterial-type flagellum organization"/>
    <property type="evidence" value="ECO:0007669"/>
    <property type="project" value="UniProtKB-KW"/>
</dbReference>